<reference evidence="1 2" key="1">
    <citation type="submission" date="2015-08" db="EMBL/GenBank/DDBJ databases">
        <title>Genome sequencing and assembly of the deep-sea bacterium Idiomarina zobellii.</title>
        <authorList>
            <person name="Mithoefer S.D."/>
            <person name="Rheaume B.A."/>
            <person name="MacLea K.S."/>
        </authorList>
    </citation>
    <scope>NUCLEOTIDE SEQUENCE [LARGE SCALE GENOMIC DNA]</scope>
    <source>
        <strain evidence="1 2">KMM 231</strain>
    </source>
</reference>
<organism evidence="1 2">
    <name type="scientific">Idiomarina zobellii</name>
    <dbReference type="NCBI Taxonomy" id="86103"/>
    <lineage>
        <taxon>Bacteria</taxon>
        <taxon>Pseudomonadati</taxon>
        <taxon>Pseudomonadota</taxon>
        <taxon>Gammaproteobacteria</taxon>
        <taxon>Alteromonadales</taxon>
        <taxon>Idiomarinaceae</taxon>
        <taxon>Idiomarina</taxon>
    </lineage>
</organism>
<sequence>MMVVMHSAPNVNKALFLELNKRLKNVIIVNVTPIYSANEVLLVINEQCKISPNLDFTKL</sequence>
<evidence type="ECO:0000313" key="2">
    <source>
        <dbReference type="Proteomes" id="UP000053030"/>
    </source>
</evidence>
<protein>
    <submittedName>
        <fullName evidence="1">Uncharacterized protein</fullName>
    </submittedName>
</protein>
<accession>A0A837NCV5</accession>
<name>A0A837NCV5_9GAMM</name>
<dbReference type="EMBL" id="LHSG01000020">
    <property type="protein sequence ID" value="KPD21229.1"/>
    <property type="molecule type" value="Genomic_DNA"/>
</dbReference>
<dbReference type="Proteomes" id="UP000053030">
    <property type="component" value="Unassembled WGS sequence"/>
</dbReference>
<keyword evidence="2" id="KW-1185">Reference proteome</keyword>
<dbReference type="AlphaFoldDB" id="A0A837NCV5"/>
<gene>
    <name evidence="1" type="ORF">AFK76_12175</name>
</gene>
<proteinExistence type="predicted"/>
<comment type="caution">
    <text evidence="1">The sequence shown here is derived from an EMBL/GenBank/DDBJ whole genome shotgun (WGS) entry which is preliminary data.</text>
</comment>
<evidence type="ECO:0000313" key="1">
    <source>
        <dbReference type="EMBL" id="KPD21229.1"/>
    </source>
</evidence>